<keyword evidence="2" id="KW-1185">Reference proteome</keyword>
<reference evidence="1 2" key="1">
    <citation type="submission" date="2019-08" db="EMBL/GenBank/DDBJ databases">
        <title>Genome of Phaeodactylibacter luteus.</title>
        <authorList>
            <person name="Bowman J.P."/>
        </authorList>
    </citation>
    <scope>NUCLEOTIDE SEQUENCE [LARGE SCALE GENOMIC DNA]</scope>
    <source>
        <strain evidence="1 2">KCTC 42180</strain>
    </source>
</reference>
<evidence type="ECO:0000313" key="2">
    <source>
        <dbReference type="Proteomes" id="UP000321580"/>
    </source>
</evidence>
<proteinExistence type="predicted"/>
<evidence type="ECO:0000313" key="1">
    <source>
        <dbReference type="EMBL" id="TXB69570.1"/>
    </source>
</evidence>
<dbReference type="InterPro" id="IPR022551">
    <property type="entry name" value="BrxC"/>
</dbReference>
<dbReference type="EMBL" id="VOOR01000002">
    <property type="protein sequence ID" value="TXB69570.1"/>
    <property type="molecule type" value="Genomic_DNA"/>
</dbReference>
<dbReference type="NCBIfam" id="TIGR04019">
    <property type="entry name" value="B_thiol_YtxJ"/>
    <property type="match status" value="1"/>
</dbReference>
<dbReference type="Gene3D" id="3.40.30.10">
    <property type="entry name" value="Glutaredoxin"/>
    <property type="match status" value="1"/>
</dbReference>
<name>A0A5C6S4L9_9BACT</name>
<dbReference type="AlphaFoldDB" id="A0A5C6S4L9"/>
<dbReference type="Pfam" id="PF11009">
    <property type="entry name" value="BrxC"/>
    <property type="match status" value="1"/>
</dbReference>
<protein>
    <submittedName>
        <fullName evidence="1">Bacillithiol system redox-active protein YtxJ</fullName>
    </submittedName>
</protein>
<dbReference type="Proteomes" id="UP000321580">
    <property type="component" value="Unassembled WGS sequence"/>
</dbReference>
<accession>A0A5C6S4L9</accession>
<gene>
    <name evidence="1" type="primary">ytxJ</name>
    <name evidence="1" type="ORF">FRY97_01285</name>
</gene>
<organism evidence="1 2">
    <name type="scientific">Phaeodactylibacter luteus</name>
    <dbReference type="NCBI Taxonomy" id="1564516"/>
    <lineage>
        <taxon>Bacteria</taxon>
        <taxon>Pseudomonadati</taxon>
        <taxon>Bacteroidota</taxon>
        <taxon>Saprospiria</taxon>
        <taxon>Saprospirales</taxon>
        <taxon>Haliscomenobacteraceae</taxon>
        <taxon>Phaeodactylibacter</taxon>
    </lineage>
</organism>
<comment type="caution">
    <text evidence="1">The sequence shown here is derived from an EMBL/GenBank/DDBJ whole genome shotgun (WGS) entry which is preliminary data.</text>
</comment>
<dbReference type="OrthoDB" id="677051at2"/>
<sequence length="112" mass="12697">MNWIPLDSREKLAAIKRHSEDTPCVIFKHSTRCSISALAKNRLDKGWKLPESDVLPYFLDLIAYRDLSNAIALEYGVRHESPQVLVIREGRCVYEASHMGISAEQIEEAVNA</sequence>